<proteinExistence type="predicted"/>
<feature type="transmembrane region" description="Helical" evidence="2">
    <location>
        <begin position="102"/>
        <end position="122"/>
    </location>
</feature>
<feature type="compositionally biased region" description="Pro residues" evidence="1">
    <location>
        <begin position="54"/>
        <end position="63"/>
    </location>
</feature>
<feature type="compositionally biased region" description="Low complexity" evidence="1">
    <location>
        <begin position="31"/>
        <end position="53"/>
    </location>
</feature>
<keyword evidence="3" id="KW-0614">Plasmid</keyword>
<dbReference type="AlphaFoldDB" id="A0A6N4UZZ5"/>
<keyword evidence="2" id="KW-0812">Transmembrane</keyword>
<protein>
    <submittedName>
        <fullName evidence="3">Uncharacterized protein</fullName>
    </submittedName>
</protein>
<evidence type="ECO:0000313" key="4">
    <source>
        <dbReference type="Proteomes" id="UP000466906"/>
    </source>
</evidence>
<name>A0A6N4UZZ5_9MYCO</name>
<organism evidence="3 4">
    <name type="scientific">Mycolicibacterium alvei</name>
    <dbReference type="NCBI Taxonomy" id="67081"/>
    <lineage>
        <taxon>Bacteria</taxon>
        <taxon>Bacillati</taxon>
        <taxon>Actinomycetota</taxon>
        <taxon>Actinomycetes</taxon>
        <taxon>Mycobacteriales</taxon>
        <taxon>Mycobacteriaceae</taxon>
        <taxon>Mycolicibacterium</taxon>
    </lineage>
</organism>
<evidence type="ECO:0000256" key="2">
    <source>
        <dbReference type="SAM" id="Phobius"/>
    </source>
</evidence>
<evidence type="ECO:0000256" key="1">
    <source>
        <dbReference type="SAM" id="MobiDB-lite"/>
    </source>
</evidence>
<evidence type="ECO:0000313" key="3">
    <source>
        <dbReference type="EMBL" id="BBX30500.1"/>
    </source>
</evidence>
<reference evidence="3 4" key="1">
    <citation type="journal article" date="2019" name="Emerg. Microbes Infect.">
        <title>Comprehensive subspecies identification of 175 nontuberculous mycobacteria species based on 7547 genomic profiles.</title>
        <authorList>
            <person name="Matsumoto Y."/>
            <person name="Kinjo T."/>
            <person name="Motooka D."/>
            <person name="Nabeya D."/>
            <person name="Jung N."/>
            <person name="Uechi K."/>
            <person name="Horii T."/>
            <person name="Iida T."/>
            <person name="Fujita J."/>
            <person name="Nakamura S."/>
        </authorList>
    </citation>
    <scope>NUCLEOTIDE SEQUENCE [LARGE SCALE GENOMIC DNA]</scope>
    <source>
        <strain evidence="3 4">JCM 12272</strain>
        <plasmid evidence="3">pJCM12272</plasmid>
    </source>
</reference>
<geneLocation type="plasmid" evidence="3 4">
    <name>pJCM12272</name>
</geneLocation>
<feature type="compositionally biased region" description="Pro residues" evidence="1">
    <location>
        <begin position="1"/>
        <end position="25"/>
    </location>
</feature>
<dbReference type="KEGG" id="malv:MALV_56250"/>
<feature type="region of interest" description="Disordered" evidence="1">
    <location>
        <begin position="1"/>
        <end position="69"/>
    </location>
</feature>
<sequence>MSYPDPNQPWPQPAPGHYPPSPPAGSGPYGYGYPPNNAACPPAQPYGAYQQQPPYYPPPPVPQPAARRNGGDSRFWRFLEGLLVLGTGNFTDGFGKTARARVMTVLIIFGVTFAVLACLILLGSR</sequence>
<keyword evidence="4" id="KW-1185">Reference proteome</keyword>
<keyword evidence="2" id="KW-1133">Transmembrane helix</keyword>
<dbReference type="Proteomes" id="UP000466906">
    <property type="component" value="Plasmid pJCM12272"/>
</dbReference>
<keyword evidence="2" id="KW-0472">Membrane</keyword>
<dbReference type="EMBL" id="AP022566">
    <property type="protein sequence ID" value="BBX30500.1"/>
    <property type="molecule type" value="Genomic_DNA"/>
</dbReference>
<gene>
    <name evidence="3" type="ORF">MALV_56250</name>
</gene>
<accession>A0A6N4UZZ5</accession>
<dbReference type="RefSeq" id="WP_088305633.1">
    <property type="nucleotide sequence ID" value="NZ_AP022566.1"/>
</dbReference>